<dbReference type="KEGG" id="bmj:BMULJ_01274"/>
<dbReference type="GO" id="GO:0005829">
    <property type="term" value="C:cytosol"/>
    <property type="evidence" value="ECO:0007669"/>
    <property type="project" value="TreeGrafter"/>
</dbReference>
<dbReference type="KEGG" id="bmu:Bmul_1968"/>
<dbReference type="GO" id="GO:0003700">
    <property type="term" value="F:DNA-binding transcription factor activity"/>
    <property type="evidence" value="ECO:0007669"/>
    <property type="project" value="InterPro"/>
</dbReference>
<dbReference type="InterPro" id="IPR032687">
    <property type="entry name" value="AraC-type_N"/>
</dbReference>
<keyword evidence="6" id="KW-1185">Reference proteome</keyword>
<gene>
    <name evidence="5" type="ordered locus">BMULJ_01274</name>
</gene>
<evidence type="ECO:0000313" key="5">
    <source>
        <dbReference type="EMBL" id="BAG43210.1"/>
    </source>
</evidence>
<organism evidence="5 6">
    <name type="scientific">Burkholderia multivorans (strain ATCC 17616 / 249)</name>
    <dbReference type="NCBI Taxonomy" id="395019"/>
    <lineage>
        <taxon>Bacteria</taxon>
        <taxon>Pseudomonadati</taxon>
        <taxon>Pseudomonadota</taxon>
        <taxon>Betaproteobacteria</taxon>
        <taxon>Burkholderiales</taxon>
        <taxon>Burkholderiaceae</taxon>
        <taxon>Burkholderia</taxon>
        <taxon>Burkholderia cepacia complex</taxon>
    </lineage>
</organism>
<dbReference type="InterPro" id="IPR009057">
    <property type="entry name" value="Homeodomain-like_sf"/>
</dbReference>
<reference evidence="5 6" key="1">
    <citation type="submission" date="2007-04" db="EMBL/GenBank/DDBJ databases">
        <title>Complete genome sequence of Burkholderia multivorans ATCC 17616.</title>
        <authorList>
            <person name="Ohtsubo Y."/>
            <person name="Yamashita A."/>
            <person name="Kurokawa K."/>
            <person name="Takami H."/>
            <person name="Yuhara S."/>
            <person name="Nishiyama E."/>
            <person name="Endo R."/>
            <person name="Miyazaki R."/>
            <person name="Ono A."/>
            <person name="Yano K."/>
            <person name="Ito M."/>
            <person name="Sota M."/>
            <person name="Yuji N."/>
            <person name="Hattori M."/>
            <person name="Tsuda M."/>
        </authorList>
    </citation>
    <scope>NUCLEOTIDE SEQUENCE [LARGE SCALE GENOMIC DNA]</scope>
    <source>
        <strain evidence="6">ATCC 17616 / 249</strain>
    </source>
</reference>
<evidence type="ECO:0000313" key="6">
    <source>
        <dbReference type="Proteomes" id="UP000008815"/>
    </source>
</evidence>
<dbReference type="GO" id="GO:0000976">
    <property type="term" value="F:transcription cis-regulatory region binding"/>
    <property type="evidence" value="ECO:0007669"/>
    <property type="project" value="TreeGrafter"/>
</dbReference>
<dbReference type="SMART" id="SM00342">
    <property type="entry name" value="HTH_ARAC"/>
    <property type="match status" value="1"/>
</dbReference>
<dbReference type="HOGENOM" id="CLU_047522_3_1_4"/>
<proteinExistence type="predicted"/>
<dbReference type="InterPro" id="IPR020449">
    <property type="entry name" value="Tscrpt_reg_AraC-type_HTH"/>
</dbReference>
<evidence type="ECO:0000256" key="3">
    <source>
        <dbReference type="ARBA" id="ARBA00023163"/>
    </source>
</evidence>
<dbReference type="InterPro" id="IPR018060">
    <property type="entry name" value="HTH_AraC"/>
</dbReference>
<keyword evidence="1" id="KW-0805">Transcription regulation</keyword>
<dbReference type="PRINTS" id="PR00032">
    <property type="entry name" value="HTHARAC"/>
</dbReference>
<feature type="domain" description="HTH araC/xylS-type" evidence="4">
    <location>
        <begin position="237"/>
        <end position="338"/>
    </location>
</feature>
<dbReference type="Pfam" id="PF12833">
    <property type="entry name" value="HTH_18"/>
    <property type="match status" value="1"/>
</dbReference>
<dbReference type="AlphaFoldDB" id="A0A0H3KIN5"/>
<dbReference type="Gene3D" id="1.10.10.60">
    <property type="entry name" value="Homeodomain-like"/>
    <property type="match status" value="1"/>
</dbReference>
<dbReference type="RefSeq" id="WP_012213645.1">
    <property type="nucleotide sequence ID" value="NC_010084.1"/>
</dbReference>
<keyword evidence="3" id="KW-0804">Transcription</keyword>
<accession>A0A0H3KIN5</accession>
<dbReference type="PANTHER" id="PTHR47894:SF1">
    <property type="entry name" value="HTH-TYPE TRANSCRIPTIONAL REGULATOR VQSM"/>
    <property type="match status" value="1"/>
</dbReference>
<dbReference type="Proteomes" id="UP000008815">
    <property type="component" value="Chromosome 1"/>
</dbReference>
<evidence type="ECO:0000256" key="1">
    <source>
        <dbReference type="ARBA" id="ARBA00023015"/>
    </source>
</evidence>
<dbReference type="STRING" id="395019.BMULJ_01274"/>
<dbReference type="PROSITE" id="PS01124">
    <property type="entry name" value="HTH_ARAC_FAMILY_2"/>
    <property type="match status" value="1"/>
</dbReference>
<dbReference type="PANTHER" id="PTHR47894">
    <property type="entry name" value="HTH-TYPE TRANSCRIPTIONAL REGULATOR GADX"/>
    <property type="match status" value="1"/>
</dbReference>
<dbReference type="EMBL" id="AP009385">
    <property type="protein sequence ID" value="BAG43210.1"/>
    <property type="molecule type" value="Genomic_DNA"/>
</dbReference>
<protein>
    <submittedName>
        <fullName evidence="5">AraC family transcriptional regulator</fullName>
    </submittedName>
</protein>
<keyword evidence="2" id="KW-0238">DNA-binding</keyword>
<dbReference type="SUPFAM" id="SSF46689">
    <property type="entry name" value="Homeodomain-like"/>
    <property type="match status" value="1"/>
</dbReference>
<evidence type="ECO:0000256" key="2">
    <source>
        <dbReference type="ARBA" id="ARBA00023125"/>
    </source>
</evidence>
<evidence type="ECO:0000259" key="4">
    <source>
        <dbReference type="PROSITE" id="PS01124"/>
    </source>
</evidence>
<dbReference type="eggNOG" id="COG2207">
    <property type="taxonomic scope" value="Bacteria"/>
</dbReference>
<dbReference type="Pfam" id="PF12625">
    <property type="entry name" value="Arabinose_bd"/>
    <property type="match status" value="1"/>
</dbReference>
<sequence length="348" mass="38667">MRPTVHRLPGRYYARLARIVAEHMRDPSEFIARCGFDPRTLHDPAATLTLAQLDRLIETASAVSGCAHLGLDAGRYARLTSHGPLGYALLSCSTLEELVRLAARYYHLIVPVVTMRYVHRGRFAEITYTPTVAMQARTLRFFVEALAVAFQVQIDGIVGAETDDYEIRLSTEAPADVHRYLGRRLARYRFGARSTPGVTVVIAASLLERPLPMANALSKRVAEAQCEARTRARADASDVVELIEMMLTQSADFRLSREEVAAAMNVTVRTLNRYLSSQGHTFRDVCQRTRFAHACRLLDEGRLTVTQIAAKVGFSDVANFSRGFREYIGVSPTRYTALSARASARDAA</sequence>
<name>A0A0H3KIN5_BURM1</name>